<dbReference type="GO" id="GO:0005506">
    <property type="term" value="F:iron ion binding"/>
    <property type="evidence" value="ECO:0007669"/>
    <property type="project" value="InterPro"/>
</dbReference>
<comment type="similarity">
    <text evidence="3">Belongs to the bacterial ring-hydroxylating dioxygenase alpha subunit family.</text>
</comment>
<evidence type="ECO:0000256" key="3">
    <source>
        <dbReference type="ARBA" id="ARBA00008751"/>
    </source>
</evidence>
<evidence type="ECO:0000256" key="13">
    <source>
        <dbReference type="ARBA" id="ARBA00023027"/>
    </source>
</evidence>
<dbReference type="Proteomes" id="UP001174909">
    <property type="component" value="Unassembled WGS sequence"/>
</dbReference>
<evidence type="ECO:0000256" key="2">
    <source>
        <dbReference type="ARBA" id="ARBA00004866"/>
    </source>
</evidence>
<evidence type="ECO:0000256" key="1">
    <source>
        <dbReference type="ARBA" id="ARBA00002149"/>
    </source>
</evidence>
<evidence type="ECO:0000256" key="11">
    <source>
        <dbReference type="ARBA" id="ARBA00023004"/>
    </source>
</evidence>
<evidence type="ECO:0000256" key="15">
    <source>
        <dbReference type="SAM" id="MobiDB-lite"/>
    </source>
</evidence>
<sequence>MEIEDLIIDDRRRGIFRVHRSSMTSVDLFRREQGQIFDRCWIYLGHESEVEHPGDYLRRTIAGRPLFLVRGKDDQVRVFLISCTHRGALICRRDAGNADVLQCFYHAWSFNTNGKLIGVPGEDAYGPYFDKSELGLKQPPRVESYRGFYFVSFNPYVDDLVTYLAGAKDYLDLIVDQAEEGMRVIRGSNKYTMKANWKLLVENSLDGYHLVPTHQTYLDYISSLGTDDSGQTAASRIVGTAKALGNGHCVIESPVRNGRPIAHWHPLFGEEAREPIARVRQRLVEKYGEERTHRMADTSRNLIIYPNLVINDIMAITIRYFEPVAPDHMEVTAWHLVPREESESMLATRLDSFLTFLGPGGFATPDDVEALESCQAGFRATETEWSDISRGMLSPAKSTDELQMRGFWRQWHANMQGLSHTDVQDGPVTETEAVPALATDD</sequence>
<dbReference type="GO" id="GO:0019133">
    <property type="term" value="F:choline monooxygenase activity"/>
    <property type="evidence" value="ECO:0007669"/>
    <property type="project" value="UniProtKB-EC"/>
</dbReference>
<dbReference type="PANTHER" id="PTHR43756:SF1">
    <property type="entry name" value="3-PHENYLPROPIONATE_CINNAMIC ACID DIOXYGENASE SUBUNIT ALPHA"/>
    <property type="match status" value="1"/>
</dbReference>
<dbReference type="PRINTS" id="PR00090">
    <property type="entry name" value="RNGDIOXGNASE"/>
</dbReference>
<dbReference type="SUPFAM" id="SSF50022">
    <property type="entry name" value="ISP domain"/>
    <property type="match status" value="1"/>
</dbReference>
<dbReference type="EC" id="1.14.15.7" evidence="5"/>
<dbReference type="InterPro" id="IPR015881">
    <property type="entry name" value="ARHD_Rieske_2Fe_2S"/>
</dbReference>
<dbReference type="InterPro" id="IPR036922">
    <property type="entry name" value="Rieske_2Fe-2S_sf"/>
</dbReference>
<dbReference type="PANTHER" id="PTHR43756">
    <property type="entry name" value="CHOLINE MONOOXYGENASE, CHLOROPLASTIC"/>
    <property type="match status" value="1"/>
</dbReference>
<proteinExistence type="inferred from homology"/>
<evidence type="ECO:0000259" key="16">
    <source>
        <dbReference type="PROSITE" id="PS51296"/>
    </source>
</evidence>
<comment type="function">
    <text evidence="1">Catalyzes the first step of the osmoprotectant glycine betaine synthesis.</text>
</comment>
<evidence type="ECO:0000256" key="8">
    <source>
        <dbReference type="ARBA" id="ARBA00022723"/>
    </source>
</evidence>
<keyword evidence="12" id="KW-0411">Iron-sulfur</keyword>
<dbReference type="PROSITE" id="PS00570">
    <property type="entry name" value="RING_HYDROXYL_ALPHA"/>
    <property type="match status" value="1"/>
</dbReference>
<dbReference type="GO" id="GO:0051537">
    <property type="term" value="F:2 iron, 2 sulfur cluster binding"/>
    <property type="evidence" value="ECO:0007669"/>
    <property type="project" value="UniProtKB-KW"/>
</dbReference>
<evidence type="ECO:0000313" key="17">
    <source>
        <dbReference type="EMBL" id="CAI8012535.1"/>
    </source>
</evidence>
<dbReference type="CDD" id="cd08879">
    <property type="entry name" value="RHO_alpha_C_AntDO-like"/>
    <property type="match status" value="1"/>
</dbReference>
<protein>
    <recommendedName>
        <fullName evidence="6">Choline monooxygenase, chloroplastic</fullName>
        <ecNumber evidence="5">1.14.15.7</ecNumber>
    </recommendedName>
</protein>
<dbReference type="Pfam" id="PF00848">
    <property type="entry name" value="Ring_hydroxyl_A"/>
    <property type="match status" value="1"/>
</dbReference>
<evidence type="ECO:0000256" key="4">
    <source>
        <dbReference type="ARBA" id="ARBA00010848"/>
    </source>
</evidence>
<keyword evidence="10" id="KW-0560">Oxidoreductase</keyword>
<evidence type="ECO:0000256" key="5">
    <source>
        <dbReference type="ARBA" id="ARBA00012763"/>
    </source>
</evidence>
<accession>A0AA35WFG3</accession>
<name>A0AA35WFG3_GEOBA</name>
<dbReference type="EMBL" id="CASHTH010001192">
    <property type="protein sequence ID" value="CAI8012535.1"/>
    <property type="molecule type" value="Genomic_DNA"/>
</dbReference>
<keyword evidence="18" id="KW-1185">Reference proteome</keyword>
<comment type="pathway">
    <text evidence="2">Amine and polyamine biosynthesis; betaine biosynthesis via choline pathway; betaine aldehyde from choline (monooxygenase route): step 1/1.</text>
</comment>
<comment type="catalytic activity">
    <reaction evidence="14">
        <text>choline + 2 reduced [2Fe-2S]-[ferredoxin] + O2 + 2 H(+) = betaine aldehyde hydrate + 2 oxidized [2Fe-2S]-[ferredoxin] + H2O</text>
        <dbReference type="Rhea" id="RHEA:17769"/>
        <dbReference type="Rhea" id="RHEA-COMP:10000"/>
        <dbReference type="Rhea" id="RHEA-COMP:10001"/>
        <dbReference type="ChEBI" id="CHEBI:15354"/>
        <dbReference type="ChEBI" id="CHEBI:15377"/>
        <dbReference type="ChEBI" id="CHEBI:15378"/>
        <dbReference type="ChEBI" id="CHEBI:15379"/>
        <dbReference type="ChEBI" id="CHEBI:15870"/>
        <dbReference type="ChEBI" id="CHEBI:33737"/>
        <dbReference type="ChEBI" id="CHEBI:33738"/>
        <dbReference type="EC" id="1.14.15.7"/>
    </reaction>
</comment>
<dbReference type="Pfam" id="PF00355">
    <property type="entry name" value="Rieske"/>
    <property type="match status" value="1"/>
</dbReference>
<evidence type="ECO:0000256" key="9">
    <source>
        <dbReference type="ARBA" id="ARBA00022964"/>
    </source>
</evidence>
<evidence type="ECO:0000256" key="7">
    <source>
        <dbReference type="ARBA" id="ARBA00022714"/>
    </source>
</evidence>
<keyword evidence="13" id="KW-0520">NAD</keyword>
<dbReference type="Gene3D" id="3.90.380.10">
    <property type="entry name" value="Naphthalene 1,2-dioxygenase Alpha Subunit, Chain A, domain 1"/>
    <property type="match status" value="1"/>
</dbReference>
<dbReference type="InterPro" id="IPR017941">
    <property type="entry name" value="Rieske_2Fe-2S"/>
</dbReference>
<gene>
    <name evidence="17" type="ORF">GBAR_LOCUS8040</name>
</gene>
<feature type="domain" description="Rieske" evidence="16">
    <location>
        <begin position="42"/>
        <end position="139"/>
    </location>
</feature>
<evidence type="ECO:0000256" key="6">
    <source>
        <dbReference type="ARBA" id="ARBA00014931"/>
    </source>
</evidence>
<keyword evidence="11" id="KW-0408">Iron</keyword>
<keyword evidence="8" id="KW-0479">Metal-binding</keyword>
<keyword evidence="9" id="KW-0223">Dioxygenase</keyword>
<dbReference type="SUPFAM" id="SSF55961">
    <property type="entry name" value="Bet v1-like"/>
    <property type="match status" value="1"/>
</dbReference>
<dbReference type="Gene3D" id="2.102.10.10">
    <property type="entry name" value="Rieske [2Fe-2S] iron-sulphur domain"/>
    <property type="match status" value="1"/>
</dbReference>
<keyword evidence="7" id="KW-0001">2Fe-2S</keyword>
<evidence type="ECO:0000256" key="14">
    <source>
        <dbReference type="ARBA" id="ARBA00049097"/>
    </source>
</evidence>
<dbReference type="GO" id="GO:0051213">
    <property type="term" value="F:dioxygenase activity"/>
    <property type="evidence" value="ECO:0007669"/>
    <property type="project" value="UniProtKB-KW"/>
</dbReference>
<evidence type="ECO:0000256" key="10">
    <source>
        <dbReference type="ARBA" id="ARBA00023002"/>
    </source>
</evidence>
<dbReference type="AlphaFoldDB" id="A0AA35WFG3"/>
<dbReference type="CDD" id="cd03469">
    <property type="entry name" value="Rieske_RO_Alpha_N"/>
    <property type="match status" value="1"/>
</dbReference>
<dbReference type="InterPro" id="IPR015879">
    <property type="entry name" value="Ring_hydroxy_dOase_asu_C_dom"/>
</dbReference>
<reference evidence="17" key="1">
    <citation type="submission" date="2023-03" db="EMBL/GenBank/DDBJ databases">
        <authorList>
            <person name="Steffen K."/>
            <person name="Cardenas P."/>
        </authorList>
    </citation>
    <scope>NUCLEOTIDE SEQUENCE</scope>
</reference>
<dbReference type="PROSITE" id="PS51296">
    <property type="entry name" value="RIESKE"/>
    <property type="match status" value="1"/>
</dbReference>
<comment type="caution">
    <text evidence="17">The sequence shown here is derived from an EMBL/GenBank/DDBJ whole genome shotgun (WGS) entry which is preliminary data.</text>
</comment>
<evidence type="ECO:0000256" key="12">
    <source>
        <dbReference type="ARBA" id="ARBA00023014"/>
    </source>
</evidence>
<feature type="region of interest" description="Disordered" evidence="15">
    <location>
        <begin position="419"/>
        <end position="441"/>
    </location>
</feature>
<organism evidence="17 18">
    <name type="scientific">Geodia barretti</name>
    <name type="common">Barrett's horny sponge</name>
    <dbReference type="NCBI Taxonomy" id="519541"/>
    <lineage>
        <taxon>Eukaryota</taxon>
        <taxon>Metazoa</taxon>
        <taxon>Porifera</taxon>
        <taxon>Demospongiae</taxon>
        <taxon>Heteroscleromorpha</taxon>
        <taxon>Tetractinellida</taxon>
        <taxon>Astrophorina</taxon>
        <taxon>Geodiidae</taxon>
        <taxon>Geodia</taxon>
    </lineage>
</organism>
<evidence type="ECO:0000313" key="18">
    <source>
        <dbReference type="Proteomes" id="UP001174909"/>
    </source>
</evidence>
<dbReference type="InterPro" id="IPR001663">
    <property type="entry name" value="Rng_hydr_dOase-A"/>
</dbReference>
<comment type="similarity">
    <text evidence="4">Belongs to the choline monooxygenase family.</text>
</comment>